<dbReference type="GeneID" id="22277974"/>
<dbReference type="SUPFAM" id="SSF47413">
    <property type="entry name" value="lambda repressor-like DNA-binding domains"/>
    <property type="match status" value="1"/>
</dbReference>
<sequence>MEYSELIAKALHDRKVNKAAKEMGIPQPSLDRYAKGQTLPNYTAALILAKEAGVSAAEALCAIAREEAKRAGIYENVKKVFRSLLRAKNLTLRMAP</sequence>
<accession>A0A097ZIG4</accession>
<dbReference type="GO" id="GO:0003677">
    <property type="term" value="F:DNA binding"/>
    <property type="evidence" value="ECO:0007669"/>
    <property type="project" value="InterPro"/>
</dbReference>
<keyword evidence="2" id="KW-1185">Reference proteome</keyword>
<dbReference type="InterPro" id="IPR010982">
    <property type="entry name" value="Lambda_DNA-bd_dom_sf"/>
</dbReference>
<dbReference type="EMBL" id="AB937974">
    <property type="protein sequence ID" value="BAP74438.1"/>
    <property type="molecule type" value="Genomic_DNA"/>
</dbReference>
<name>A0A097ZIG4_9VIRU</name>
<proteinExistence type="predicted"/>
<evidence type="ECO:0000313" key="2">
    <source>
        <dbReference type="Proteomes" id="UP000029683"/>
    </source>
</evidence>
<protein>
    <submittedName>
        <fullName evidence="1">Uncharacterized protein</fullName>
    </submittedName>
</protein>
<dbReference type="Proteomes" id="UP000029683">
    <property type="component" value="Segment"/>
</dbReference>
<reference evidence="1 2" key="1">
    <citation type="journal article" date="2014" name="Microbiol. Immunol.">
        <title>Genomic characterization of ?RS603, a filamentous bacteriophage that is infectious to the phytopathogen Ralstonia solanacearum.</title>
        <authorList>
            <person name="Van T.T.B."/>
            <person name="Yoshida S."/>
            <person name="Miki K."/>
            <person name="Kondo A."/>
            <person name="Kamei K."/>
        </authorList>
    </citation>
    <scope>NUCLEOTIDE SEQUENCE [LARGE SCALE GENOMIC DNA]</scope>
</reference>
<dbReference type="RefSeq" id="YP_009103108.1">
    <property type="nucleotide sequence ID" value="NC_025454.1"/>
</dbReference>
<dbReference type="KEGG" id="vg:22277974"/>
<evidence type="ECO:0000313" key="1">
    <source>
        <dbReference type="EMBL" id="BAP74438.1"/>
    </source>
</evidence>
<organism evidence="1 2">
    <name type="scientific">Ralstonia phage RS603</name>
    <dbReference type="NCBI Taxonomy" id="1505528"/>
    <lineage>
        <taxon>Viruses</taxon>
        <taxon>Monodnaviria</taxon>
        <taxon>Loebvirae</taxon>
        <taxon>Hofneiviricota</taxon>
        <taxon>Faserviricetes</taxon>
        <taxon>Tubulavirales</taxon>
        <taxon>Inoviridae</taxon>
        <taxon>Habenivirus</taxon>
        <taxon>Habenivirus RS603</taxon>
    </lineage>
</organism>